<keyword evidence="2" id="KW-1185">Reference proteome</keyword>
<accession>A0ACA9M963</accession>
<proteinExistence type="predicted"/>
<evidence type="ECO:0000313" key="1">
    <source>
        <dbReference type="EMBL" id="CAG8574261.1"/>
    </source>
</evidence>
<protein>
    <submittedName>
        <fullName evidence="1">9732_t:CDS:1</fullName>
    </submittedName>
</protein>
<dbReference type="EMBL" id="CAJVPT010010890">
    <property type="protein sequence ID" value="CAG8574261.1"/>
    <property type="molecule type" value="Genomic_DNA"/>
</dbReference>
<gene>
    <name evidence="1" type="ORF">ACOLOM_LOCUS5719</name>
</gene>
<organism evidence="1 2">
    <name type="scientific">Acaulospora colombiana</name>
    <dbReference type="NCBI Taxonomy" id="27376"/>
    <lineage>
        <taxon>Eukaryota</taxon>
        <taxon>Fungi</taxon>
        <taxon>Fungi incertae sedis</taxon>
        <taxon>Mucoromycota</taxon>
        <taxon>Glomeromycotina</taxon>
        <taxon>Glomeromycetes</taxon>
        <taxon>Diversisporales</taxon>
        <taxon>Acaulosporaceae</taxon>
        <taxon>Acaulospora</taxon>
    </lineage>
</organism>
<feature type="non-terminal residue" evidence="1">
    <location>
        <position position="651"/>
    </location>
</feature>
<reference evidence="1" key="1">
    <citation type="submission" date="2021-06" db="EMBL/GenBank/DDBJ databases">
        <authorList>
            <person name="Kallberg Y."/>
            <person name="Tangrot J."/>
            <person name="Rosling A."/>
        </authorList>
    </citation>
    <scope>NUCLEOTIDE SEQUENCE</scope>
    <source>
        <strain evidence="1">CL356</strain>
    </source>
</reference>
<evidence type="ECO:0000313" key="2">
    <source>
        <dbReference type="Proteomes" id="UP000789525"/>
    </source>
</evidence>
<sequence>MHANSENVSIRSTERQRKAQSLNVATQPDPVNPDSPSSSPPQTPDSPKKSRPISLFVHPQERMANSPSEQTIDYSAPPLDGSPANYVPFSFAPAVSSEVDVASLSSSRTVDTNQSQTFDQESVSSDTAERENESQGFVKLLCEIDGGLAVALKRAKQAALSAKACITFFAQQEAATFLKKRASIEDEYGRMMIKLAKSIQESHHLNDTKRGSYGDNWVNIMRLHESIGENRVKFAAAIQEISEEVSMLYKETEKSRKNLKDSGQKYERGIQDAEQALEKAKVKYETHSEDWERIILQKNGDTVPNTKPRTLTKVFSKQPKTPMQLIKLEEDARNKAAIADDSYKYQLSLANTARHEYYDIHLPRIITALKDISDECDIGIQYHLARYAYLFENTMVNDALVISPVSPEDGPVLRRLVEQINNEEDYSVYVQSHISKAKKVRNSNIPYDQYNMSEQAINIIKPRNTFGVDLAEQMQRDGVEIPLILVKCAEAIEQIGGLEVQGLYRVSGIQSHIQRLRSLFDKNPETADLFAEEELIADVNNIASLLKLWFRELPDPLFTRAMYSEFINAAKNPDDKRRVLELHDRVNHLPDPNYSTLKYFMGHLHKVVSNQDVNKMTVQNLGIVLGPTLMGNPMVSQSAQQVGSTNVTTDN</sequence>
<dbReference type="Proteomes" id="UP000789525">
    <property type="component" value="Unassembled WGS sequence"/>
</dbReference>
<comment type="caution">
    <text evidence="1">The sequence shown here is derived from an EMBL/GenBank/DDBJ whole genome shotgun (WGS) entry which is preliminary data.</text>
</comment>
<name>A0ACA9M963_9GLOM</name>